<dbReference type="RefSeq" id="WP_276351801.1">
    <property type="nucleotide sequence ID" value="NZ_JARKHX010000185.1"/>
</dbReference>
<dbReference type="Proteomes" id="UP001222377">
    <property type="component" value="Unassembled WGS sequence"/>
</dbReference>
<organism evidence="1 2">
    <name type="scientific">Bacillus amyloliquefaciens</name>
    <name type="common">Bacillus velezensis</name>
    <dbReference type="NCBI Taxonomy" id="1390"/>
    <lineage>
        <taxon>Bacteria</taxon>
        <taxon>Bacillati</taxon>
        <taxon>Bacillota</taxon>
        <taxon>Bacilli</taxon>
        <taxon>Bacillales</taxon>
        <taxon>Bacillaceae</taxon>
        <taxon>Bacillus</taxon>
        <taxon>Bacillus amyloliquefaciens group</taxon>
    </lineage>
</organism>
<gene>
    <name evidence="1" type="ORF">PV946_21815</name>
</gene>
<sequence length="162" mass="17983">INFKRLGLPSGQHELDGVTVVWTAPDREKKLRKVVGWYENATIFRHFQRFEKLTSLQIANGITGYWISAPDHSCVLLDEGARVHVVPRMIAGFPGISPIWYADSPQGEDFVRSILSIIAASRMGGSEGAVIAAQAEEIIQLGSELEHEGYFTDLDTDDGRTR</sequence>
<name>A0AAP3YJJ4_BACAM</name>
<reference evidence="1" key="1">
    <citation type="submission" date="2023-02" db="EMBL/GenBank/DDBJ databases">
        <title>Draft Whole-Genome Sequences of Bacillus Strains of Potential Probiotic for Poultry.</title>
        <authorList>
            <person name="Ma L.M."/>
            <person name="Lopez-Guerra N."/>
            <person name="Zhang G."/>
        </authorList>
    </citation>
    <scope>NUCLEOTIDE SEQUENCE</scope>
    <source>
        <strain evidence="1">OSU1013-24</strain>
    </source>
</reference>
<comment type="caution">
    <text evidence="1">The sequence shown here is derived from an EMBL/GenBank/DDBJ whole genome shotgun (WGS) entry which is preliminary data.</text>
</comment>
<evidence type="ECO:0000313" key="2">
    <source>
        <dbReference type="Proteomes" id="UP001222377"/>
    </source>
</evidence>
<feature type="non-terminal residue" evidence="1">
    <location>
        <position position="1"/>
    </location>
</feature>
<proteinExistence type="predicted"/>
<dbReference type="EMBL" id="JARKHX010000185">
    <property type="protein sequence ID" value="MDF4196356.1"/>
    <property type="molecule type" value="Genomic_DNA"/>
</dbReference>
<protein>
    <submittedName>
        <fullName evidence="1">Uncharacterized protein</fullName>
    </submittedName>
</protein>
<dbReference type="AlphaFoldDB" id="A0AAP3YJJ4"/>
<evidence type="ECO:0000313" key="1">
    <source>
        <dbReference type="EMBL" id="MDF4196356.1"/>
    </source>
</evidence>
<accession>A0AAP3YJJ4</accession>
<feature type="non-terminal residue" evidence="1">
    <location>
        <position position="162"/>
    </location>
</feature>